<feature type="domain" description="HMG box" evidence="4">
    <location>
        <begin position="47"/>
        <end position="122"/>
    </location>
</feature>
<evidence type="ECO:0000313" key="6">
    <source>
        <dbReference type="Proteomes" id="UP001530400"/>
    </source>
</evidence>
<dbReference type="GO" id="GO:0003677">
    <property type="term" value="F:DNA binding"/>
    <property type="evidence" value="ECO:0007669"/>
    <property type="project" value="UniProtKB-UniRule"/>
</dbReference>
<comment type="caution">
    <text evidence="5">The sequence shown here is derived from an EMBL/GenBank/DDBJ whole genome shotgun (WGS) entry which is preliminary data.</text>
</comment>
<evidence type="ECO:0000259" key="4">
    <source>
        <dbReference type="PROSITE" id="PS50118"/>
    </source>
</evidence>
<proteinExistence type="predicted"/>
<dbReference type="Pfam" id="PF09011">
    <property type="entry name" value="HMG_box_2"/>
    <property type="match status" value="1"/>
</dbReference>
<dbReference type="GO" id="GO:0005634">
    <property type="term" value="C:nucleus"/>
    <property type="evidence" value="ECO:0007669"/>
    <property type="project" value="UniProtKB-UniRule"/>
</dbReference>
<gene>
    <name evidence="5" type="ORF">ACHAWO_012407</name>
</gene>
<dbReference type="InterPro" id="IPR050342">
    <property type="entry name" value="HMGB"/>
</dbReference>
<dbReference type="Gene3D" id="1.10.30.10">
    <property type="entry name" value="High mobility group box domain"/>
    <property type="match status" value="1"/>
</dbReference>
<protein>
    <recommendedName>
        <fullName evidence="4">HMG box domain-containing protein</fullName>
    </recommendedName>
</protein>
<keyword evidence="2" id="KW-0539">Nucleus</keyword>
<dbReference type="SUPFAM" id="SSF47095">
    <property type="entry name" value="HMG-box"/>
    <property type="match status" value="1"/>
</dbReference>
<dbReference type="InterPro" id="IPR036910">
    <property type="entry name" value="HMG_box_dom_sf"/>
</dbReference>
<feature type="DNA-binding region" description="HMG box" evidence="2">
    <location>
        <begin position="47"/>
        <end position="122"/>
    </location>
</feature>
<dbReference type="SMART" id="SM00398">
    <property type="entry name" value="HMG"/>
    <property type="match status" value="1"/>
</dbReference>
<evidence type="ECO:0000256" key="3">
    <source>
        <dbReference type="SAM" id="MobiDB-lite"/>
    </source>
</evidence>
<accession>A0ABD3MX72</accession>
<dbReference type="Proteomes" id="UP001530400">
    <property type="component" value="Unassembled WGS sequence"/>
</dbReference>
<keyword evidence="1 2" id="KW-0238">DNA-binding</keyword>
<sequence length="147" mass="16017">MDDANTITTATSSNATSSNHDNALMMKAKLDDITRTKRVGKHKDGRPLRPLSAYNIFFQLERKNIMKEQGNPDAKHTAGGFGSLASVISTKWKTIDGALKLELEAMAKLDKDRYDCEVEVWKASKAAEAKAALKVGSAHDNAVLQGL</sequence>
<evidence type="ECO:0000256" key="2">
    <source>
        <dbReference type="PROSITE-ProRule" id="PRU00267"/>
    </source>
</evidence>
<name>A0ABD3MX72_9STRA</name>
<evidence type="ECO:0000256" key="1">
    <source>
        <dbReference type="ARBA" id="ARBA00023125"/>
    </source>
</evidence>
<feature type="region of interest" description="Disordered" evidence="3">
    <location>
        <begin position="1"/>
        <end position="23"/>
    </location>
</feature>
<dbReference type="PANTHER" id="PTHR48112">
    <property type="entry name" value="HIGH MOBILITY GROUP PROTEIN DSP1"/>
    <property type="match status" value="1"/>
</dbReference>
<keyword evidence="6" id="KW-1185">Reference proteome</keyword>
<dbReference type="PANTHER" id="PTHR48112:SF15">
    <property type="entry name" value="HMG BOX DOMAIN-CONTAINING PROTEIN"/>
    <property type="match status" value="1"/>
</dbReference>
<dbReference type="PROSITE" id="PS50118">
    <property type="entry name" value="HMG_BOX_2"/>
    <property type="match status" value="1"/>
</dbReference>
<organism evidence="5 6">
    <name type="scientific">Cyclotella atomus</name>
    <dbReference type="NCBI Taxonomy" id="382360"/>
    <lineage>
        <taxon>Eukaryota</taxon>
        <taxon>Sar</taxon>
        <taxon>Stramenopiles</taxon>
        <taxon>Ochrophyta</taxon>
        <taxon>Bacillariophyta</taxon>
        <taxon>Coscinodiscophyceae</taxon>
        <taxon>Thalassiosirophycidae</taxon>
        <taxon>Stephanodiscales</taxon>
        <taxon>Stephanodiscaceae</taxon>
        <taxon>Cyclotella</taxon>
    </lineage>
</organism>
<reference evidence="5 6" key="1">
    <citation type="submission" date="2024-10" db="EMBL/GenBank/DDBJ databases">
        <title>Updated reference genomes for cyclostephanoid diatoms.</title>
        <authorList>
            <person name="Roberts W.R."/>
            <person name="Alverson A.J."/>
        </authorList>
    </citation>
    <scope>NUCLEOTIDE SEQUENCE [LARGE SCALE GENOMIC DNA]</scope>
    <source>
        <strain evidence="5 6">AJA010-31</strain>
    </source>
</reference>
<dbReference type="AlphaFoldDB" id="A0ABD3MX72"/>
<evidence type="ECO:0000313" key="5">
    <source>
        <dbReference type="EMBL" id="KAL3768297.1"/>
    </source>
</evidence>
<dbReference type="InterPro" id="IPR009071">
    <property type="entry name" value="HMG_box_dom"/>
</dbReference>
<dbReference type="EMBL" id="JALLPJ020001350">
    <property type="protein sequence ID" value="KAL3768297.1"/>
    <property type="molecule type" value="Genomic_DNA"/>
</dbReference>